<evidence type="ECO:0000256" key="1">
    <source>
        <dbReference type="SAM" id="MobiDB-lite"/>
    </source>
</evidence>
<keyword evidence="3" id="KW-1185">Reference proteome</keyword>
<name>A0A388KZX2_CHABU</name>
<dbReference type="Proteomes" id="UP000265515">
    <property type="component" value="Unassembled WGS sequence"/>
</dbReference>
<dbReference type="AlphaFoldDB" id="A0A388KZX2"/>
<reference evidence="2 3" key="1">
    <citation type="journal article" date="2018" name="Cell">
        <title>The Chara Genome: Secondary Complexity and Implications for Plant Terrestrialization.</title>
        <authorList>
            <person name="Nishiyama T."/>
            <person name="Sakayama H."/>
            <person name="Vries J.D."/>
            <person name="Buschmann H."/>
            <person name="Saint-Marcoux D."/>
            <person name="Ullrich K.K."/>
            <person name="Haas F.B."/>
            <person name="Vanderstraeten L."/>
            <person name="Becker D."/>
            <person name="Lang D."/>
            <person name="Vosolsobe S."/>
            <person name="Rombauts S."/>
            <person name="Wilhelmsson P.K.I."/>
            <person name="Janitza P."/>
            <person name="Kern R."/>
            <person name="Heyl A."/>
            <person name="Rumpler F."/>
            <person name="Villalobos L.I.A.C."/>
            <person name="Clay J.M."/>
            <person name="Skokan R."/>
            <person name="Toyoda A."/>
            <person name="Suzuki Y."/>
            <person name="Kagoshima H."/>
            <person name="Schijlen E."/>
            <person name="Tajeshwar N."/>
            <person name="Catarino B."/>
            <person name="Hetherington A.J."/>
            <person name="Saltykova A."/>
            <person name="Bonnot C."/>
            <person name="Breuninger H."/>
            <person name="Symeonidi A."/>
            <person name="Radhakrishnan G.V."/>
            <person name="Van Nieuwerburgh F."/>
            <person name="Deforce D."/>
            <person name="Chang C."/>
            <person name="Karol K.G."/>
            <person name="Hedrich R."/>
            <person name="Ulvskov P."/>
            <person name="Glockner G."/>
            <person name="Delwiche C.F."/>
            <person name="Petrasek J."/>
            <person name="Van de Peer Y."/>
            <person name="Friml J."/>
            <person name="Beilby M."/>
            <person name="Dolan L."/>
            <person name="Kohara Y."/>
            <person name="Sugano S."/>
            <person name="Fujiyama A."/>
            <person name="Delaux P.-M."/>
            <person name="Quint M."/>
            <person name="TheiBen G."/>
            <person name="Hagemann M."/>
            <person name="Harholt J."/>
            <person name="Dunand C."/>
            <person name="Zachgo S."/>
            <person name="Langdale J."/>
            <person name="Maumus F."/>
            <person name="Straeten D.V.D."/>
            <person name="Gould S.B."/>
            <person name="Rensing S.A."/>
        </authorList>
    </citation>
    <scope>NUCLEOTIDE SEQUENCE [LARGE SCALE GENOMIC DNA]</scope>
    <source>
        <strain evidence="2 3">S276</strain>
    </source>
</reference>
<organism evidence="2 3">
    <name type="scientific">Chara braunii</name>
    <name type="common">Braun's stonewort</name>
    <dbReference type="NCBI Taxonomy" id="69332"/>
    <lineage>
        <taxon>Eukaryota</taxon>
        <taxon>Viridiplantae</taxon>
        <taxon>Streptophyta</taxon>
        <taxon>Charophyceae</taxon>
        <taxon>Charales</taxon>
        <taxon>Characeae</taxon>
        <taxon>Chara</taxon>
    </lineage>
</organism>
<dbReference type="EMBL" id="BFEA01000227">
    <property type="protein sequence ID" value="GBG75606.1"/>
    <property type="molecule type" value="Genomic_DNA"/>
</dbReference>
<accession>A0A388KZX2</accession>
<sequence length="460" mass="53788">MNATTRRRKGEGREKKGRMEGESVVGMEDIKVLDFRTAFQGSVFEKYHILPLQVASFDTCRLSKWCEHFIDLQMKPDDDGDVDDDDAHAEYFANRLKQQGLVGGGDSADCHTFVKNALMFFEQYTDELYWDFCCQTGEPAEDPEEYHNILESELEPSDFCEELQHFLFEHLTSDLLENCFGCFGTNLKHESDTDIAQRLYDYGRWMRAERNCAELRSLFMTLHQIDFDLIGMDGQHFPLRMLLLEEKPNDENGPSWCAEVSDRENGALIADSINKEEGWKIRWRFRTKVRSTLTGVVERYKPHGDIPTMLIDLCWCDELFGAKFIGDCRQFSHHLDPETRRLLSELTPEQLKSVNDLKQASFCQHNWIIYSTHSEFERLIPIAANMGPICGQARKDFKRFDEVVDKYRLRPSLLRDVVEFQCQHFRRILKGTIWQNLPQELVIRIAEFLPRRCTISRCLE</sequence>
<feature type="compositionally biased region" description="Basic residues" evidence="1">
    <location>
        <begin position="1"/>
        <end position="10"/>
    </location>
</feature>
<feature type="compositionally biased region" description="Basic and acidic residues" evidence="1">
    <location>
        <begin position="11"/>
        <end position="21"/>
    </location>
</feature>
<comment type="caution">
    <text evidence="2">The sequence shown here is derived from an EMBL/GenBank/DDBJ whole genome shotgun (WGS) entry which is preliminary data.</text>
</comment>
<proteinExistence type="predicted"/>
<evidence type="ECO:0000313" key="2">
    <source>
        <dbReference type="EMBL" id="GBG75606.1"/>
    </source>
</evidence>
<feature type="region of interest" description="Disordered" evidence="1">
    <location>
        <begin position="1"/>
        <end position="21"/>
    </location>
</feature>
<gene>
    <name evidence="2" type="ORF">CBR_g20237</name>
</gene>
<protein>
    <submittedName>
        <fullName evidence="2">Uncharacterized protein</fullName>
    </submittedName>
</protein>
<evidence type="ECO:0000313" key="3">
    <source>
        <dbReference type="Proteomes" id="UP000265515"/>
    </source>
</evidence>
<dbReference type="Gramene" id="GBG75606">
    <property type="protein sequence ID" value="GBG75606"/>
    <property type="gene ID" value="CBR_g20237"/>
</dbReference>